<evidence type="ECO:0000313" key="6">
    <source>
        <dbReference type="Proteomes" id="UP000728185"/>
    </source>
</evidence>
<dbReference type="EMBL" id="LUCM01002658">
    <property type="protein sequence ID" value="KAA0197041.1"/>
    <property type="molecule type" value="Genomic_DNA"/>
</dbReference>
<dbReference type="SUPFAM" id="SSF100934">
    <property type="entry name" value="Heat shock protein 70kD (HSP70), C-terminal subdomain"/>
    <property type="match status" value="1"/>
</dbReference>
<dbReference type="Gene3D" id="3.30.30.30">
    <property type="match status" value="1"/>
</dbReference>
<keyword evidence="3" id="KW-0067">ATP-binding</keyword>
<dbReference type="InterPro" id="IPR029048">
    <property type="entry name" value="HSP70_C_sf"/>
</dbReference>
<evidence type="ECO:0000256" key="2">
    <source>
        <dbReference type="ARBA" id="ARBA00022741"/>
    </source>
</evidence>
<name>A0A8E0S1M3_9TREM</name>
<reference evidence="5" key="1">
    <citation type="submission" date="2019-05" db="EMBL/GenBank/DDBJ databases">
        <title>Annotation for the trematode Fasciolopsis buski.</title>
        <authorList>
            <person name="Choi Y.-J."/>
        </authorList>
    </citation>
    <scope>NUCLEOTIDE SEQUENCE</scope>
    <source>
        <strain evidence="5">HT</strain>
        <tissue evidence="5">Whole worm</tissue>
    </source>
</reference>
<protein>
    <submittedName>
        <fullName evidence="5">Putative Heat shock protein 70 (Hsp70)-4</fullName>
    </submittedName>
</protein>
<dbReference type="GO" id="GO:0005829">
    <property type="term" value="C:cytosol"/>
    <property type="evidence" value="ECO:0007669"/>
    <property type="project" value="TreeGrafter"/>
</dbReference>
<dbReference type="Gene3D" id="3.30.420.40">
    <property type="match status" value="2"/>
</dbReference>
<dbReference type="PRINTS" id="PR00301">
    <property type="entry name" value="HEATSHOCK70"/>
</dbReference>
<dbReference type="Proteomes" id="UP000728185">
    <property type="component" value="Unassembled WGS sequence"/>
</dbReference>
<dbReference type="OrthoDB" id="434160at2759"/>
<evidence type="ECO:0000256" key="1">
    <source>
        <dbReference type="ARBA" id="ARBA00007381"/>
    </source>
</evidence>
<organism evidence="5 6">
    <name type="scientific">Fasciolopsis buskii</name>
    <dbReference type="NCBI Taxonomy" id="27845"/>
    <lineage>
        <taxon>Eukaryota</taxon>
        <taxon>Metazoa</taxon>
        <taxon>Spiralia</taxon>
        <taxon>Lophotrochozoa</taxon>
        <taxon>Platyhelminthes</taxon>
        <taxon>Trematoda</taxon>
        <taxon>Digenea</taxon>
        <taxon>Plagiorchiida</taxon>
        <taxon>Echinostomata</taxon>
        <taxon>Echinostomatoidea</taxon>
        <taxon>Fasciolidae</taxon>
        <taxon>Fasciolopsis</taxon>
    </lineage>
</organism>
<gene>
    <name evidence="5" type="ORF">FBUS_01201</name>
</gene>
<dbReference type="InterPro" id="IPR043129">
    <property type="entry name" value="ATPase_NBD"/>
</dbReference>
<comment type="similarity">
    <text evidence="1">Belongs to the heat shock protein 70 family.</text>
</comment>
<evidence type="ECO:0000256" key="4">
    <source>
        <dbReference type="SAM" id="MobiDB-lite"/>
    </source>
</evidence>
<proteinExistence type="inferred from homology"/>
<dbReference type="Gene3D" id="3.90.640.10">
    <property type="entry name" value="Actin, Chain A, domain 4"/>
    <property type="match status" value="1"/>
</dbReference>
<comment type="caution">
    <text evidence="5">The sequence shown here is derived from an EMBL/GenBank/DDBJ whole genome shotgun (WGS) entry which is preliminary data.</text>
</comment>
<dbReference type="SUPFAM" id="SSF53067">
    <property type="entry name" value="Actin-like ATPase domain"/>
    <property type="match status" value="2"/>
</dbReference>
<dbReference type="GO" id="GO:0005524">
    <property type="term" value="F:ATP binding"/>
    <property type="evidence" value="ECO:0007669"/>
    <property type="project" value="UniProtKB-KW"/>
</dbReference>
<dbReference type="PANTHER" id="PTHR45639:SF4">
    <property type="entry name" value="HSC70CB, ISOFORM G"/>
    <property type="match status" value="1"/>
</dbReference>
<dbReference type="InterPro" id="IPR013126">
    <property type="entry name" value="Hsp_70_fam"/>
</dbReference>
<keyword evidence="2" id="KW-0547">Nucleotide-binding</keyword>
<dbReference type="Pfam" id="PF00012">
    <property type="entry name" value="HSP70"/>
    <property type="match status" value="1"/>
</dbReference>
<keyword evidence="5" id="KW-0346">Stress response</keyword>
<dbReference type="AlphaFoldDB" id="A0A8E0S1M3"/>
<dbReference type="GO" id="GO:0140662">
    <property type="term" value="F:ATP-dependent protein folding chaperone"/>
    <property type="evidence" value="ECO:0007669"/>
    <property type="project" value="InterPro"/>
</dbReference>
<evidence type="ECO:0000313" key="5">
    <source>
        <dbReference type="EMBL" id="KAA0197041.1"/>
    </source>
</evidence>
<dbReference type="PANTHER" id="PTHR45639">
    <property type="entry name" value="HSC70CB, ISOFORM G-RELATED"/>
    <property type="match status" value="1"/>
</dbReference>
<dbReference type="Gene3D" id="1.20.1270.10">
    <property type="match status" value="1"/>
</dbReference>
<evidence type="ECO:0000256" key="3">
    <source>
        <dbReference type="ARBA" id="ARBA00022840"/>
    </source>
</evidence>
<keyword evidence="6" id="KW-1185">Reference proteome</keyword>
<dbReference type="GO" id="GO:0005634">
    <property type="term" value="C:nucleus"/>
    <property type="evidence" value="ECO:0007669"/>
    <property type="project" value="TreeGrafter"/>
</dbReference>
<sequence length="985" mass="111789">MTSIQGVGFDIGTLNCFVSYTTNQGLQTIHDDYGDRRIPTCICFIDGRRLVGMSAKMQHESARTKTVWNFTQLLGRRYESLTTDEERMLPFSCRETIGGRVGIEVAYLKRVWILIPEQLLAIQLQYLQSLTEKVMSDPIKSLVVNVPVFYTDAQKRAVRDAANIAGISPIRLITDTTAIATAYGFYKDGSLLAQDPPHYVAFVSIGYRSTQVAICAISKGTTRILATTYDEKLGGQNFDHIIFDHIRDYISQKYHIELECNGVAWHRLLKECEQLKIRMSASPNALPINLDGIAGVNGNRLTMARAEFEKLSEKLVARFRETILRCLSASKLQATEVQSVELVGGSCRIPILRQIAGEIFNLEATTTLNADEAVARGCAIHARMSSAGFEVRYRVIEPEIKRETKFPDIPCLISKELNDLRATEVYMSEQDRGHGQRSLARNALEEYIYATKGRFEGQLKESVTAQERQLLDETESWISVGAAERSSDVYESRLKELRKVVSDVEKRHRMAKTVALSNAGVEDKALHILGVRPTKHEQVRRSVRHSLNAPISVYSTVYNNTQNVVSAAPKATKPVEPVGCFMLSASYSIDVTPKSRSPQERSPEMTPRMFVRSATMDRTPVTGQLNCYSAPPRNLRSSMVNLIVNFFEKINDVNLQEAERSRSPRRSVSPGRSPPRHRTPTYSDYMLPDESINRGLQTPIFKGSPTEHYRHMAYSMSPTADDYVGFYGRTLEQKEIKAIPIMDTLSNGPQIPSYDTAVREASVDGKQDYLLECIHDYRISIAIESRRLYEVFDRYKVSLERQLQKQHITSATNLTENDKQKIEALLSEANKTMNEVRRHQTETAQHLSFMDNQRDTIMALTSDEGSQPKYTQQAYMRILTTFIQPIWMLFEEAKILRKALHEYEAWLLRENQDRKVYATGLSPVARIENMLINHVRAYNDFIWDQVSCLHTQLHKSLEQINEQLEALAHEERPAIDGGSLLSLPR</sequence>
<dbReference type="FunFam" id="3.90.640.10:FF:000003">
    <property type="entry name" value="Molecular chaperone DnaK"/>
    <property type="match status" value="1"/>
</dbReference>
<accession>A0A8E0S1M3</accession>
<feature type="region of interest" description="Disordered" evidence="4">
    <location>
        <begin position="656"/>
        <end position="689"/>
    </location>
</feature>